<evidence type="ECO:0008006" key="4">
    <source>
        <dbReference type="Google" id="ProtNLM"/>
    </source>
</evidence>
<accession>A0A2W5RHA6</accession>
<dbReference type="PROSITE" id="PS51257">
    <property type="entry name" value="PROKAR_LIPOPROTEIN"/>
    <property type="match status" value="1"/>
</dbReference>
<comment type="caution">
    <text evidence="2">The sequence shown here is derived from an EMBL/GenBank/DDBJ whole genome shotgun (WGS) entry which is preliminary data.</text>
</comment>
<keyword evidence="1" id="KW-0732">Signal</keyword>
<dbReference type="Proteomes" id="UP000249135">
    <property type="component" value="Unassembled WGS sequence"/>
</dbReference>
<reference evidence="2 3" key="1">
    <citation type="submission" date="2017-08" db="EMBL/GenBank/DDBJ databases">
        <title>Infants hospitalized years apart are colonized by the same room-sourced microbial strains.</title>
        <authorList>
            <person name="Brooks B."/>
            <person name="Olm M.R."/>
            <person name="Firek B.A."/>
            <person name="Baker R."/>
            <person name="Thomas B.C."/>
            <person name="Morowitz M.J."/>
            <person name="Banfield J.F."/>
        </authorList>
    </citation>
    <scope>NUCLEOTIDE SEQUENCE [LARGE SCALE GENOMIC DNA]</scope>
    <source>
        <strain evidence="2">S2_005_003_R2_41</strain>
    </source>
</reference>
<evidence type="ECO:0000313" key="3">
    <source>
        <dbReference type="Proteomes" id="UP000249135"/>
    </source>
</evidence>
<evidence type="ECO:0000256" key="1">
    <source>
        <dbReference type="SAM" id="SignalP"/>
    </source>
</evidence>
<protein>
    <recommendedName>
        <fullName evidence="4">Lipoprotein</fullName>
    </recommendedName>
</protein>
<dbReference type="EMBL" id="QFPP01000414">
    <property type="protein sequence ID" value="PZQ66493.1"/>
    <property type="molecule type" value="Genomic_DNA"/>
</dbReference>
<organism evidence="2 3">
    <name type="scientific">Variovorax paradoxus</name>
    <dbReference type="NCBI Taxonomy" id="34073"/>
    <lineage>
        <taxon>Bacteria</taxon>
        <taxon>Pseudomonadati</taxon>
        <taxon>Pseudomonadota</taxon>
        <taxon>Betaproteobacteria</taxon>
        <taxon>Burkholderiales</taxon>
        <taxon>Comamonadaceae</taxon>
        <taxon>Variovorax</taxon>
    </lineage>
</organism>
<sequence>MRFHHRSSFALSSLRVARTALLAAGLTSALVLTACKDGAGTAGSSANGIRFPDDAQITQALQANFGEDPNNAKARELIQVLGGEKGQLDYKIRRVIWRQGAFEAQYDVSLKMGQPGAVSLQKLYATMVPKDEAAKLPEQTLQAYEDWLKGNAATLEKSNPQQAQALRASLESLGKCYREAKPDDRVALMNGLGALISPAREGWYADRLQSPSVELRCLPL</sequence>
<feature type="chain" id="PRO_5016071030" description="Lipoprotein" evidence="1">
    <location>
        <begin position="24"/>
        <end position="220"/>
    </location>
</feature>
<gene>
    <name evidence="2" type="ORF">DI563_23390</name>
</gene>
<evidence type="ECO:0000313" key="2">
    <source>
        <dbReference type="EMBL" id="PZQ66493.1"/>
    </source>
</evidence>
<proteinExistence type="predicted"/>
<name>A0A2W5RHA6_VARPD</name>
<dbReference type="AlphaFoldDB" id="A0A2W5RHA6"/>
<feature type="signal peptide" evidence="1">
    <location>
        <begin position="1"/>
        <end position="23"/>
    </location>
</feature>